<dbReference type="GO" id="GO:0032259">
    <property type="term" value="P:methylation"/>
    <property type="evidence" value="ECO:0007669"/>
    <property type="project" value="UniProtKB-KW"/>
</dbReference>
<dbReference type="EC" id="2.1.1.-" evidence="4"/>
<dbReference type="RefSeq" id="WP_354313483.1">
    <property type="nucleotide sequence ID" value="NZ_JBEPME010000004.1"/>
</dbReference>
<dbReference type="InterPro" id="IPR023553">
    <property type="entry name" value="Uncharacterised_MeTfrase_YrrT"/>
</dbReference>
<accession>A0ABV2KCE7</accession>
<keyword evidence="1 4" id="KW-0489">Methyltransferase</keyword>
<feature type="binding site" evidence="4">
    <location>
        <position position="53"/>
    </location>
    <ligand>
        <name>S-adenosyl-L-methionine</name>
        <dbReference type="ChEBI" id="CHEBI:59789"/>
    </ligand>
</feature>
<sequence length="212" mass="23988">MGREFIDIFDEWIHLYDASVAGEDPEYRDVFEGYDEILNAVTSKVIGTILEFGTGTGNLTAKLIDAGHQVIGIEPNTAMRRLTAERFPSIEVNDGDLIDFETDGITIDSIASSYVFHHLTDEEKGIALKKYAQLLPINGKVVFADTIFITEDAKQAQIDKERARNFHNVADDLEREYYTVLPVLLKLFLEAGFEVTFKQLNDFVWLMDATKK</sequence>
<dbReference type="SUPFAM" id="SSF53335">
    <property type="entry name" value="S-adenosyl-L-methionine-dependent methyltransferases"/>
    <property type="match status" value="1"/>
</dbReference>
<reference evidence="6 7" key="1">
    <citation type="submission" date="2024-06" db="EMBL/GenBank/DDBJ databases">
        <title>Sorghum-associated microbial communities from plants grown in Nebraska, USA.</title>
        <authorList>
            <person name="Schachtman D."/>
        </authorList>
    </citation>
    <scope>NUCLEOTIDE SEQUENCE [LARGE SCALE GENOMIC DNA]</scope>
    <source>
        <strain evidence="6 7">1288</strain>
    </source>
</reference>
<evidence type="ECO:0000256" key="4">
    <source>
        <dbReference type="HAMAP-Rule" id="MF_02100"/>
    </source>
</evidence>
<evidence type="ECO:0000256" key="1">
    <source>
        <dbReference type="ARBA" id="ARBA00022603"/>
    </source>
</evidence>
<evidence type="ECO:0000313" key="7">
    <source>
        <dbReference type="Proteomes" id="UP001549104"/>
    </source>
</evidence>
<dbReference type="EMBL" id="JBEPME010000004">
    <property type="protein sequence ID" value="MET3657728.1"/>
    <property type="molecule type" value="Genomic_DNA"/>
</dbReference>
<dbReference type="HAMAP" id="MF_02100">
    <property type="entry name" value="Methyltr_YrrT"/>
    <property type="match status" value="1"/>
</dbReference>
<keyword evidence="2 4" id="KW-0808">Transferase</keyword>
<dbReference type="GO" id="GO:0008168">
    <property type="term" value="F:methyltransferase activity"/>
    <property type="evidence" value="ECO:0007669"/>
    <property type="project" value="UniProtKB-KW"/>
</dbReference>
<gene>
    <name evidence="6" type="ORF">ABIC55_002825</name>
</gene>
<feature type="binding site" evidence="4">
    <location>
        <position position="96"/>
    </location>
    <ligand>
        <name>S-adenosyl-L-methionine</name>
        <dbReference type="ChEBI" id="CHEBI:59789"/>
    </ligand>
</feature>
<proteinExistence type="inferred from homology"/>
<dbReference type="PANTHER" id="PTHR43861">
    <property type="entry name" value="TRANS-ACONITATE 2-METHYLTRANSFERASE-RELATED"/>
    <property type="match status" value="1"/>
</dbReference>
<dbReference type="InterPro" id="IPR041698">
    <property type="entry name" value="Methyltransf_25"/>
</dbReference>
<organism evidence="6 7">
    <name type="scientific">Sporosarcina psychrophila</name>
    <name type="common">Bacillus psychrophilus</name>
    <dbReference type="NCBI Taxonomy" id="1476"/>
    <lineage>
        <taxon>Bacteria</taxon>
        <taxon>Bacillati</taxon>
        <taxon>Bacillota</taxon>
        <taxon>Bacilli</taxon>
        <taxon>Bacillales</taxon>
        <taxon>Caryophanaceae</taxon>
        <taxon>Sporosarcina</taxon>
    </lineage>
</organism>
<evidence type="ECO:0000256" key="3">
    <source>
        <dbReference type="ARBA" id="ARBA00022691"/>
    </source>
</evidence>
<dbReference type="Proteomes" id="UP001549104">
    <property type="component" value="Unassembled WGS sequence"/>
</dbReference>
<evidence type="ECO:0000313" key="6">
    <source>
        <dbReference type="EMBL" id="MET3657728.1"/>
    </source>
</evidence>
<comment type="similarity">
    <text evidence="4">Belongs to the methyltransferase superfamily. YrrT family.</text>
</comment>
<dbReference type="Gene3D" id="3.40.50.150">
    <property type="entry name" value="Vaccinia Virus protein VP39"/>
    <property type="match status" value="1"/>
</dbReference>
<comment type="caution">
    <text evidence="6">The sequence shown here is derived from an EMBL/GenBank/DDBJ whole genome shotgun (WGS) entry which is preliminary data.</text>
</comment>
<keyword evidence="7" id="KW-1185">Reference proteome</keyword>
<dbReference type="Pfam" id="PF13649">
    <property type="entry name" value="Methyltransf_25"/>
    <property type="match status" value="1"/>
</dbReference>
<evidence type="ECO:0000256" key="2">
    <source>
        <dbReference type="ARBA" id="ARBA00022679"/>
    </source>
</evidence>
<comment type="function">
    <text evidence="4">Could be a S-adenosyl-L-methionine-dependent methyltransferase.</text>
</comment>
<evidence type="ECO:0000259" key="5">
    <source>
        <dbReference type="Pfam" id="PF13649"/>
    </source>
</evidence>
<dbReference type="InterPro" id="IPR029063">
    <property type="entry name" value="SAM-dependent_MTases_sf"/>
</dbReference>
<name>A0ABV2KCE7_SPOPS</name>
<dbReference type="CDD" id="cd02440">
    <property type="entry name" value="AdoMet_MTases"/>
    <property type="match status" value="1"/>
</dbReference>
<feature type="binding site" evidence="4">
    <location>
        <position position="74"/>
    </location>
    <ligand>
        <name>S-adenosyl-L-methionine</name>
        <dbReference type="ChEBI" id="CHEBI:59789"/>
    </ligand>
</feature>
<feature type="domain" description="Methyltransferase" evidence="5">
    <location>
        <begin position="49"/>
        <end position="137"/>
    </location>
</feature>
<protein>
    <recommendedName>
        <fullName evidence="4">Uncharacterized methyltransferase ABIC55_002825</fullName>
        <ecNumber evidence="4">2.1.1.-</ecNumber>
    </recommendedName>
</protein>
<keyword evidence="3 4" id="KW-0949">S-adenosyl-L-methionine</keyword>